<accession>A6I5D3</accession>
<proteinExistence type="predicted"/>
<sequence>MKLGPTKGDPLAKVRASPVFRTASFQSVFLIVHISLPHPTSLHAEHLTTVCNSNSTGI</sequence>
<evidence type="ECO:0000313" key="1">
    <source>
        <dbReference type="EMBL" id="EDM10241.1"/>
    </source>
</evidence>
<organism evidence="1 2">
    <name type="scientific">Rattus norvegicus</name>
    <name type="common">Rat</name>
    <dbReference type="NCBI Taxonomy" id="10116"/>
    <lineage>
        <taxon>Eukaryota</taxon>
        <taxon>Metazoa</taxon>
        <taxon>Chordata</taxon>
        <taxon>Craniata</taxon>
        <taxon>Vertebrata</taxon>
        <taxon>Euteleostomi</taxon>
        <taxon>Mammalia</taxon>
        <taxon>Eutheria</taxon>
        <taxon>Euarchontoglires</taxon>
        <taxon>Glires</taxon>
        <taxon>Rodentia</taxon>
        <taxon>Myomorpha</taxon>
        <taxon>Muroidea</taxon>
        <taxon>Muridae</taxon>
        <taxon>Murinae</taxon>
        <taxon>Rattus</taxon>
    </lineage>
</organism>
<protein>
    <submittedName>
        <fullName evidence="1">RCG44428</fullName>
    </submittedName>
</protein>
<gene>
    <name evidence="1" type="ORF">rCG_44428</name>
</gene>
<dbReference type="Proteomes" id="UP000234681">
    <property type="component" value="Chromosome 2"/>
</dbReference>
<evidence type="ECO:0000313" key="2">
    <source>
        <dbReference type="Proteomes" id="UP000234681"/>
    </source>
</evidence>
<reference evidence="2" key="1">
    <citation type="submission" date="2005-09" db="EMBL/GenBank/DDBJ databases">
        <authorList>
            <person name="Mural R.J."/>
            <person name="Li P.W."/>
            <person name="Adams M.D."/>
            <person name="Amanatides P.G."/>
            <person name="Baden-Tillson H."/>
            <person name="Barnstead M."/>
            <person name="Chin S.H."/>
            <person name="Dew I."/>
            <person name="Evans C.A."/>
            <person name="Ferriera S."/>
            <person name="Flanigan M."/>
            <person name="Fosler C."/>
            <person name="Glodek A."/>
            <person name="Gu Z."/>
            <person name="Holt R.A."/>
            <person name="Jennings D."/>
            <person name="Kraft C.L."/>
            <person name="Lu F."/>
            <person name="Nguyen T."/>
            <person name="Nusskern D.R."/>
            <person name="Pfannkoch C.M."/>
            <person name="Sitter C."/>
            <person name="Sutton G.G."/>
            <person name="Venter J.C."/>
            <person name="Wang Z."/>
            <person name="Woodage T."/>
            <person name="Zheng X.H."/>
            <person name="Zhong F."/>
        </authorList>
    </citation>
    <scope>NUCLEOTIDE SEQUENCE [LARGE SCALE GENOMIC DNA]</scope>
    <source>
        <strain>BN</strain>
        <strain evidence="2">Sprague-Dawley</strain>
    </source>
</reference>
<name>A6I5D3_RAT</name>
<dbReference type="AlphaFoldDB" id="A6I5D3"/>
<dbReference type="EMBL" id="CH473955">
    <property type="protein sequence ID" value="EDM10241.1"/>
    <property type="molecule type" value="Genomic_DNA"/>
</dbReference>